<comment type="subcellular location">
    <subcellularLocation>
        <location evidence="1">Membrane</location>
    </subcellularLocation>
    <subcellularLocation>
        <location evidence="9">Mitochondrion membrane</location>
        <topology evidence="9">Multi-pass membrane protein</topology>
    </subcellularLocation>
</comment>
<keyword evidence="9" id="KW-1278">Translocase</keyword>
<comment type="function">
    <text evidence="9">Core subunit of the mitochondrial membrane respiratory chain NADH dehydrogenase (Complex I) which catalyzes electron transfer from NADH through the respiratory chain, using ubiquinone as an electron acceptor. Essential for the catalytic activity of complex I.</text>
</comment>
<dbReference type="EMBL" id="DQ991937">
    <property type="protein sequence ID" value="ABJ55875.1"/>
    <property type="molecule type" value="Genomic_DNA"/>
</dbReference>
<proteinExistence type="inferred from homology"/>
<keyword evidence="9" id="KW-0520">NAD</keyword>
<dbReference type="PANTHER" id="PTHR11058">
    <property type="entry name" value="NADH-UBIQUINONE OXIDOREDUCTASE CHAIN 3"/>
    <property type="match status" value="1"/>
</dbReference>
<evidence type="ECO:0000256" key="5">
    <source>
        <dbReference type="ARBA" id="ARBA00022692"/>
    </source>
</evidence>
<keyword evidence="9" id="KW-0679">Respiratory chain</keyword>
<keyword evidence="9 10" id="KW-0496">Mitochondrion</keyword>
<keyword evidence="4 9" id="KW-0813">Transport</keyword>
<dbReference type="GO" id="GO:0031966">
    <property type="term" value="C:mitochondrial membrane"/>
    <property type="evidence" value="ECO:0007669"/>
    <property type="project" value="UniProtKB-SubCell"/>
</dbReference>
<comment type="catalytic activity">
    <reaction evidence="8 9">
        <text>a ubiquinone + NADH + 5 H(+)(in) = a ubiquinol + NAD(+) + 4 H(+)(out)</text>
        <dbReference type="Rhea" id="RHEA:29091"/>
        <dbReference type="Rhea" id="RHEA-COMP:9565"/>
        <dbReference type="Rhea" id="RHEA-COMP:9566"/>
        <dbReference type="ChEBI" id="CHEBI:15378"/>
        <dbReference type="ChEBI" id="CHEBI:16389"/>
        <dbReference type="ChEBI" id="CHEBI:17976"/>
        <dbReference type="ChEBI" id="CHEBI:57540"/>
        <dbReference type="ChEBI" id="CHEBI:57945"/>
        <dbReference type="EC" id="7.1.1.2"/>
    </reaction>
</comment>
<evidence type="ECO:0000256" key="3">
    <source>
        <dbReference type="ARBA" id="ARBA00021007"/>
    </source>
</evidence>
<feature type="transmembrane region" description="Helical" evidence="9">
    <location>
        <begin position="92"/>
        <end position="111"/>
    </location>
</feature>
<gene>
    <name evidence="10" type="primary">ND3</name>
</gene>
<name>E6Y1D8_9GAST</name>
<organism evidence="10">
    <name type="scientific">Sagaminopteron nigropunctatum</name>
    <dbReference type="NCBI Taxonomy" id="1874340"/>
    <lineage>
        <taxon>Eukaryota</taxon>
        <taxon>Metazoa</taxon>
        <taxon>Spiralia</taxon>
        <taxon>Lophotrochozoa</taxon>
        <taxon>Mollusca</taxon>
        <taxon>Gastropoda</taxon>
        <taxon>Heterobranchia</taxon>
        <taxon>Euthyneura</taxon>
        <taxon>Tectipleura</taxon>
        <taxon>Cephalaspidea</taxon>
        <taxon>Philinoidea</taxon>
        <taxon>Gastropteridae</taxon>
        <taxon>Sagaminopteron</taxon>
    </lineage>
</organism>
<dbReference type="Gene3D" id="1.20.58.1610">
    <property type="entry name" value="NADH:ubiquinone/plastoquinone oxidoreductase, chain 3"/>
    <property type="match status" value="1"/>
</dbReference>
<sequence length="121" mass="13831">MLSLLFFAIIFTLILSSALLMIYYMTSYVKYSDEDEKTEAFECGFDPLSESRTPFSTRFFLLVVLFLIFDVEVALLFPMLSVMSFSSSTLELGMGLLFFLTVLIFGTFHEYNEGALDWVSS</sequence>
<evidence type="ECO:0000256" key="4">
    <source>
        <dbReference type="ARBA" id="ARBA00022448"/>
    </source>
</evidence>
<evidence type="ECO:0000313" key="10">
    <source>
        <dbReference type="EMBL" id="ABJ55875.1"/>
    </source>
</evidence>
<evidence type="ECO:0000256" key="8">
    <source>
        <dbReference type="ARBA" id="ARBA00049551"/>
    </source>
</evidence>
<evidence type="ECO:0000256" key="7">
    <source>
        <dbReference type="ARBA" id="ARBA00023136"/>
    </source>
</evidence>
<dbReference type="InterPro" id="IPR000440">
    <property type="entry name" value="NADH_UbQ/plastoQ_OxRdtase_su3"/>
</dbReference>
<dbReference type="InterPro" id="IPR038430">
    <property type="entry name" value="NDAH_ubi_oxred_su3_sf"/>
</dbReference>
<dbReference type="AlphaFoldDB" id="E6Y1D8"/>
<keyword evidence="7 9" id="KW-0472">Membrane</keyword>
<keyword evidence="9" id="KW-0830">Ubiquinone</keyword>
<dbReference type="EC" id="7.1.1.2" evidence="9"/>
<keyword evidence="6 9" id="KW-1133">Transmembrane helix</keyword>
<reference evidence="10" key="1">
    <citation type="journal article" date="2011" name="Mar. Genomics">
        <title>Crawling through time: Transition of snails to slugs dating back to the Paleozoic, based on mitochondrial phylogenomics.</title>
        <authorList>
            <person name="Medina M."/>
            <person name="Lal S."/>
            <person name="Valles Y."/>
            <person name="Takaoka T.L."/>
            <person name="Dayrat B.A."/>
            <person name="Boore J.L."/>
            <person name="Gosliner T."/>
        </authorList>
    </citation>
    <scope>NUCLEOTIDE SEQUENCE</scope>
</reference>
<dbReference type="PANTHER" id="PTHR11058:SF9">
    <property type="entry name" value="NADH-UBIQUINONE OXIDOREDUCTASE CHAIN 3"/>
    <property type="match status" value="1"/>
</dbReference>
<protein>
    <recommendedName>
        <fullName evidence="3 9">NADH-ubiquinone oxidoreductase chain 3</fullName>
        <ecNumber evidence="9">7.1.1.2</ecNumber>
    </recommendedName>
</protein>
<feature type="transmembrane region" description="Helical" evidence="9">
    <location>
        <begin position="59"/>
        <end position="80"/>
    </location>
</feature>
<dbReference type="GO" id="GO:0030964">
    <property type="term" value="C:NADH dehydrogenase complex"/>
    <property type="evidence" value="ECO:0007669"/>
    <property type="project" value="TreeGrafter"/>
</dbReference>
<evidence type="ECO:0000256" key="2">
    <source>
        <dbReference type="ARBA" id="ARBA00008472"/>
    </source>
</evidence>
<evidence type="ECO:0000256" key="9">
    <source>
        <dbReference type="RuleBase" id="RU003640"/>
    </source>
</evidence>
<comment type="similarity">
    <text evidence="2 9">Belongs to the complex I subunit 3 family.</text>
</comment>
<dbReference type="Pfam" id="PF00507">
    <property type="entry name" value="Oxidored_q4"/>
    <property type="match status" value="1"/>
</dbReference>
<evidence type="ECO:0000256" key="1">
    <source>
        <dbReference type="ARBA" id="ARBA00004370"/>
    </source>
</evidence>
<geneLocation type="mitochondrion" evidence="10"/>
<evidence type="ECO:0000256" key="6">
    <source>
        <dbReference type="ARBA" id="ARBA00022989"/>
    </source>
</evidence>
<keyword evidence="5 9" id="KW-0812">Transmembrane</keyword>
<keyword evidence="9" id="KW-0249">Electron transport</keyword>
<accession>E6Y1D8</accession>
<dbReference type="GO" id="GO:0008137">
    <property type="term" value="F:NADH dehydrogenase (ubiquinone) activity"/>
    <property type="evidence" value="ECO:0007669"/>
    <property type="project" value="UniProtKB-UniRule"/>
</dbReference>